<feature type="region of interest" description="Disordered" evidence="1">
    <location>
        <begin position="421"/>
        <end position="482"/>
    </location>
</feature>
<comment type="caution">
    <text evidence="2">The sequence shown here is derived from an EMBL/GenBank/DDBJ whole genome shotgun (WGS) entry which is preliminary data.</text>
</comment>
<feature type="compositionally biased region" description="Acidic residues" evidence="1">
    <location>
        <begin position="463"/>
        <end position="480"/>
    </location>
</feature>
<feature type="compositionally biased region" description="Basic and acidic residues" evidence="1">
    <location>
        <begin position="451"/>
        <end position="462"/>
    </location>
</feature>
<gene>
    <name evidence="2" type="ORF">AK812_SmicGene19135</name>
</gene>
<dbReference type="OrthoDB" id="10537865at2759"/>
<proteinExistence type="predicted"/>
<organism evidence="2 3">
    <name type="scientific">Symbiodinium microadriaticum</name>
    <name type="common">Dinoflagellate</name>
    <name type="synonym">Zooxanthella microadriatica</name>
    <dbReference type="NCBI Taxonomy" id="2951"/>
    <lineage>
        <taxon>Eukaryota</taxon>
        <taxon>Sar</taxon>
        <taxon>Alveolata</taxon>
        <taxon>Dinophyceae</taxon>
        <taxon>Suessiales</taxon>
        <taxon>Symbiodiniaceae</taxon>
        <taxon>Symbiodinium</taxon>
    </lineage>
</organism>
<evidence type="ECO:0000256" key="1">
    <source>
        <dbReference type="SAM" id="MobiDB-lite"/>
    </source>
</evidence>
<feature type="compositionally biased region" description="Polar residues" evidence="1">
    <location>
        <begin position="41"/>
        <end position="53"/>
    </location>
</feature>
<feature type="compositionally biased region" description="Polar residues" evidence="1">
    <location>
        <begin position="421"/>
        <end position="430"/>
    </location>
</feature>
<feature type="compositionally biased region" description="Polar residues" evidence="1">
    <location>
        <begin position="164"/>
        <end position="178"/>
    </location>
</feature>
<feature type="compositionally biased region" description="Basic and acidic residues" evidence="1">
    <location>
        <begin position="150"/>
        <end position="160"/>
    </location>
</feature>
<protein>
    <submittedName>
        <fullName evidence="2">Uncharacterized protein</fullName>
    </submittedName>
</protein>
<feature type="region of interest" description="Disordered" evidence="1">
    <location>
        <begin position="205"/>
        <end position="225"/>
    </location>
</feature>
<name>A0A1Q9DTC6_SYMMI</name>
<evidence type="ECO:0000313" key="3">
    <source>
        <dbReference type="Proteomes" id="UP000186817"/>
    </source>
</evidence>
<sequence>MTKQMSLAWSQGMAAIASGVTPAVANNSASGANVGPVRPSSDVSLTASASTGPVASGPQRPGTGGKKWSEVCEQVQKPDGSVRAGRTSPPFKSAGASAGTSPPRPRQAPGLCRRPSRGRTSLGAGGIPYKDPSRGGSSRGGSSGKSSRSSSRDIARDGDISSRCSSGCWETSTNSSEPITDLIPSPLESKGLLMPDPIRRLEAQVEPEQPPEKVGGYETCGDSTSAGDAAAAGVAVGMPLKWDPFGRDGAGRRQEGSRSSWTPETLATYLKGVAVQIDDNLSHGRLPTPDRLDAFVSRLVAHSQRQLKHAPRKVRHQLHATFTLRFQTFWNFTHNRKVRSITPDDLKTILTTLVENLSNSDWATSVDQPLAQPKPLRYYSYGQGTKEKGDPPWPYRERMTVRGEVCSSSKSTAYALETGTDFLSSGTPHNESGFRGTSGGGPCWRTARFPKPGDKLEIRSEDYETEEEEEEHSYDDDDDAERGLVIHTAAESIKTMMAVKMGISTVLALIVTHLVLRPFDFESISSPGLNS</sequence>
<evidence type="ECO:0000313" key="2">
    <source>
        <dbReference type="EMBL" id="OLP98425.1"/>
    </source>
</evidence>
<feature type="region of interest" description="Disordered" evidence="1">
    <location>
        <begin position="24"/>
        <end position="188"/>
    </location>
</feature>
<reference evidence="2 3" key="1">
    <citation type="submission" date="2016-02" db="EMBL/GenBank/DDBJ databases">
        <title>Genome analysis of coral dinoflagellate symbionts highlights evolutionary adaptations to a symbiotic lifestyle.</title>
        <authorList>
            <person name="Aranda M."/>
            <person name="Li Y."/>
            <person name="Liew Y.J."/>
            <person name="Baumgarten S."/>
            <person name="Simakov O."/>
            <person name="Wilson M."/>
            <person name="Piel J."/>
            <person name="Ashoor H."/>
            <person name="Bougouffa S."/>
            <person name="Bajic V.B."/>
            <person name="Ryu T."/>
            <person name="Ravasi T."/>
            <person name="Bayer T."/>
            <person name="Micklem G."/>
            <person name="Kim H."/>
            <person name="Bhak J."/>
            <person name="Lajeunesse T.C."/>
            <person name="Voolstra C.R."/>
        </authorList>
    </citation>
    <scope>NUCLEOTIDE SEQUENCE [LARGE SCALE GENOMIC DNA]</scope>
    <source>
        <strain evidence="2 3">CCMP2467</strain>
    </source>
</reference>
<dbReference type="Proteomes" id="UP000186817">
    <property type="component" value="Unassembled WGS sequence"/>
</dbReference>
<dbReference type="EMBL" id="LSRX01000397">
    <property type="protein sequence ID" value="OLP98425.1"/>
    <property type="molecule type" value="Genomic_DNA"/>
</dbReference>
<dbReference type="AlphaFoldDB" id="A0A1Q9DTC6"/>
<accession>A0A1Q9DTC6</accession>
<dbReference type="OMA" id="WSEVCER"/>
<feature type="compositionally biased region" description="Low complexity" evidence="1">
    <location>
        <begin position="24"/>
        <end position="36"/>
    </location>
</feature>
<keyword evidence="3" id="KW-1185">Reference proteome</keyword>